<comment type="caution">
    <text evidence="2">The sequence shown here is derived from an EMBL/GenBank/DDBJ whole genome shotgun (WGS) entry which is preliminary data.</text>
</comment>
<dbReference type="EMBL" id="JAUHLN010000001">
    <property type="protein sequence ID" value="MDN4071819.1"/>
    <property type="molecule type" value="Genomic_DNA"/>
</dbReference>
<gene>
    <name evidence="2" type="ORF">QYF49_02090</name>
</gene>
<feature type="transmembrane region" description="Helical" evidence="1">
    <location>
        <begin position="402"/>
        <end position="423"/>
    </location>
</feature>
<evidence type="ECO:0000256" key="1">
    <source>
        <dbReference type="SAM" id="Phobius"/>
    </source>
</evidence>
<sequence length="477" mass="55836">MNPSVQDKKLNKAVFHFIFPFLIKPDNEQALMNDLLDENYQHFNIEDKQLEQAFYGENQRVSHRNMEHYYLPFTSKILFPTRKEDRGFQRFSKSIDQKVSVVSEYFTLPFLLLSVDVIICPFGLGFLSLRTEIANNDLTYTEALEYAARFRVMEDRTTLDKKSQISYQGRTFNQVEHFIFETVAPMILPHFDKEGIKGSHFETLPYFIDERMYVQGFFSFEEGESIDESDIYRAGQLDGMDEKGQPFIGASSKRYLKGYIKEQTYCRWEPDTYYVTDRNSFCCLTNQQGEVLDSLISQMYGEYYYSLLLNLFHKIVLLKLANEYSQVKLESDREKVEDLIRSITRFSSEYFFLELASQTQGRELFVQLRKVFGTQELYDDVRNTLSSLFKYQSNFSSERNGYLLLILTVYTVVSGIYGMNLAIEDLKGDINWDKMAGYSLFESIALITAMSGLIIGILLGAKSIYNWVRKKRRVRQD</sequence>
<dbReference type="Proteomes" id="UP001168694">
    <property type="component" value="Unassembled WGS sequence"/>
</dbReference>
<proteinExistence type="predicted"/>
<reference evidence="2" key="1">
    <citation type="submission" date="2023-06" db="EMBL/GenBank/DDBJ databases">
        <title>Draft Genome Sequences of Representative Paenibacillus Polymyxa, Bacillus cereus, Fictibacillus sp., and Brevibacillus agri Strains Isolated from Amazonian Dark Earth.</title>
        <authorList>
            <person name="Pellegrinetti T.A."/>
            <person name="Cunha I.C.M."/>
            <person name="Chaves M.G."/>
            <person name="Freitas A.S."/>
            <person name="Silva A.V.R."/>
            <person name="Tsai S.M."/>
            <person name="Mendes L.W."/>
        </authorList>
    </citation>
    <scope>NUCLEOTIDE SEQUENCE</scope>
    <source>
        <strain evidence="2">CENA-BCM004</strain>
    </source>
</reference>
<dbReference type="RefSeq" id="WP_290397975.1">
    <property type="nucleotide sequence ID" value="NZ_JAUHLN010000001.1"/>
</dbReference>
<protein>
    <recommendedName>
        <fullName evidence="4">Group-specific protein</fullName>
    </recommendedName>
</protein>
<accession>A0ABT8E1N7</accession>
<evidence type="ECO:0000313" key="3">
    <source>
        <dbReference type="Proteomes" id="UP001168694"/>
    </source>
</evidence>
<organism evidence="2 3">
    <name type="scientific">Fictibacillus terranigra</name>
    <dbReference type="NCBI Taxonomy" id="3058424"/>
    <lineage>
        <taxon>Bacteria</taxon>
        <taxon>Bacillati</taxon>
        <taxon>Bacillota</taxon>
        <taxon>Bacilli</taxon>
        <taxon>Bacillales</taxon>
        <taxon>Fictibacillaceae</taxon>
        <taxon>Fictibacillus</taxon>
    </lineage>
</organism>
<keyword evidence="1" id="KW-1133">Transmembrane helix</keyword>
<keyword evidence="3" id="KW-1185">Reference proteome</keyword>
<evidence type="ECO:0008006" key="4">
    <source>
        <dbReference type="Google" id="ProtNLM"/>
    </source>
</evidence>
<evidence type="ECO:0000313" key="2">
    <source>
        <dbReference type="EMBL" id="MDN4071819.1"/>
    </source>
</evidence>
<feature type="transmembrane region" description="Helical" evidence="1">
    <location>
        <begin position="443"/>
        <end position="465"/>
    </location>
</feature>
<feature type="transmembrane region" description="Helical" evidence="1">
    <location>
        <begin position="106"/>
        <end position="127"/>
    </location>
</feature>
<keyword evidence="1" id="KW-0472">Membrane</keyword>
<keyword evidence="1" id="KW-0812">Transmembrane</keyword>
<name>A0ABT8E1N7_9BACL</name>